<dbReference type="AlphaFoldDB" id="A0A318N0Z8"/>
<feature type="transmembrane region" description="Helical" evidence="1">
    <location>
        <begin position="6"/>
        <end position="26"/>
    </location>
</feature>
<name>A0A318N0Z8_9PROT</name>
<dbReference type="EMBL" id="QGLT01000004">
    <property type="protein sequence ID" value="PXY99775.1"/>
    <property type="molecule type" value="Genomic_DNA"/>
</dbReference>
<proteinExistence type="predicted"/>
<dbReference type="Pfam" id="PF02698">
    <property type="entry name" value="DUF218"/>
    <property type="match status" value="1"/>
</dbReference>
<dbReference type="Proteomes" id="UP000247565">
    <property type="component" value="Unassembled WGS sequence"/>
</dbReference>
<comment type="caution">
    <text evidence="3">The sequence shown here is derived from an EMBL/GenBank/DDBJ whole genome shotgun (WGS) entry which is preliminary data.</text>
</comment>
<gene>
    <name evidence="3" type="ORF">DK869_07490</name>
</gene>
<evidence type="ECO:0000256" key="1">
    <source>
        <dbReference type="SAM" id="Phobius"/>
    </source>
</evidence>
<keyword evidence="1" id="KW-0812">Transmembrane</keyword>
<keyword evidence="4" id="KW-1185">Reference proteome</keyword>
<evidence type="ECO:0000313" key="4">
    <source>
        <dbReference type="Proteomes" id="UP000247565"/>
    </source>
</evidence>
<protein>
    <recommendedName>
        <fullName evidence="2">DUF218 domain-containing protein</fullName>
    </recommendedName>
</protein>
<keyword evidence="1" id="KW-1133">Transmembrane helix</keyword>
<evidence type="ECO:0000259" key="2">
    <source>
        <dbReference type="Pfam" id="PF02698"/>
    </source>
</evidence>
<organism evidence="3 4">
    <name type="scientific">Commensalibacter melissae</name>
    <dbReference type="NCBI Taxonomy" id="2070537"/>
    <lineage>
        <taxon>Bacteria</taxon>
        <taxon>Pseudomonadati</taxon>
        <taxon>Pseudomonadota</taxon>
        <taxon>Alphaproteobacteria</taxon>
        <taxon>Acetobacterales</taxon>
        <taxon>Acetobacteraceae</taxon>
    </lineage>
</organism>
<evidence type="ECO:0000313" key="3">
    <source>
        <dbReference type="EMBL" id="PXY99775.1"/>
    </source>
</evidence>
<reference evidence="3 4" key="1">
    <citation type="submission" date="2018-05" db="EMBL/GenBank/DDBJ databases">
        <title>Reference genomes for bee gut microbiota database.</title>
        <authorList>
            <person name="Ellegaard K.M."/>
        </authorList>
    </citation>
    <scope>NUCLEOTIDE SEQUENCE [LARGE SCALE GENOMIC DNA]</scope>
    <source>
        <strain evidence="3 4">ESL0284</strain>
    </source>
</reference>
<accession>A0A318N0Z8</accession>
<keyword evidence="1" id="KW-0472">Membrane</keyword>
<feature type="domain" description="DUF218" evidence="2">
    <location>
        <begin position="35"/>
        <end position="95"/>
    </location>
</feature>
<dbReference type="InterPro" id="IPR003848">
    <property type="entry name" value="DUF218"/>
</dbReference>
<sequence>MLLNYRTFLIILFFYITIIIAIVFLGSRKKIDNADLLVVFGTKINEDGTPSAGLKARLDETVFVYRKHVASLIFVSGGLGKEGYNEAKVMADYLLT</sequence>